<evidence type="ECO:0000313" key="1">
    <source>
        <dbReference type="EMBL" id="ART61260.1"/>
    </source>
</evidence>
<proteinExistence type="predicted"/>
<sequence length="516" mass="57866">MATDLQPLQEASLQNLLFGGAVNLGPVDVDTEGPAPKGQDMEITEVADDALRNKKGEIRPIRHPIEMAAIEPKTRKLSLLSLKLWLFLTSYSLSTPAAATRYGLLWRVGLRTLAKDINWNSNDYESLKTAICECQKILVDWSSSARDSETGEIRKWASTQLLGSVEFIIDSSGRACIEWSFPPTLLRQLQEHKHYFESSLQVALKIKHHGAFALYRIASRYKSSKNGLSARKPWRDWIPALTGYSLEEVSAGAGGKDERYKEFRYFNRDVIKKAITEINLVQDEFWVKAITFSKNGVRGVDELQFQTITREGYSPKPRQPRHSEDMTPIVAMTQLGLSQRIAEQLCSEHGAELCIEVSNAVLARVEDKHQPAINNVQGYLVSEIAKASLFKSLRFGSNSAQAAKIAAPDTSSKSSLADYQNSLIAKARRDWPSMPIEVQEDYRARFKLEKVDAGDQAIKAAFAKAKDFMEVTMLKALFFNWIARDRAGSKWEASSEDLLAFERGLRLAAEKNSPTK</sequence>
<dbReference type="SUPFAM" id="SSF46785">
    <property type="entry name" value="Winged helix' DNA-binding domain"/>
    <property type="match status" value="1"/>
</dbReference>
<dbReference type="Proteomes" id="UP000194440">
    <property type="component" value="Plasmid pACP4.1"/>
</dbReference>
<keyword evidence="1" id="KW-0614">Plasmid</keyword>
<gene>
    <name evidence="1" type="ORF">CBP36_20040</name>
</gene>
<dbReference type="InterPro" id="IPR036390">
    <property type="entry name" value="WH_DNA-bd_sf"/>
</dbReference>
<dbReference type="OrthoDB" id="1522717at2"/>
<reference evidence="1" key="1">
    <citation type="submission" date="2017-05" db="EMBL/GenBank/DDBJ databases">
        <title>Polyphasic characterization of four soil-derived phenanthrene-degrading Acidovorax strains and proposal of Acidovorax phenanthrenivorans sp. nov.</title>
        <authorList>
            <person name="Singleton D."/>
            <person name="Lee J."/>
            <person name="Dickey A.N."/>
            <person name="Stroud A."/>
            <person name="Scholl E.H."/>
            <person name="Wright F.A."/>
            <person name="Aitken M.D."/>
        </authorList>
    </citation>
    <scope>NUCLEOTIDE SEQUENCE</scope>
    <source>
        <strain evidence="1">P4</strain>
        <plasmid evidence="1">pACP4.1</plasmid>
    </source>
</reference>
<protein>
    <submittedName>
        <fullName evidence="1">Uncharacterized protein</fullName>
    </submittedName>
</protein>
<dbReference type="RefSeq" id="WP_086929030.1">
    <property type="nucleotide sequence ID" value="NZ_CP021363.1"/>
</dbReference>
<geneLocation type="plasmid" evidence="1 2">
    <name>pACP4.1</name>
</geneLocation>
<evidence type="ECO:0000313" key="2">
    <source>
        <dbReference type="Proteomes" id="UP000194440"/>
    </source>
</evidence>
<dbReference type="EMBL" id="CP021367">
    <property type="protein sequence ID" value="ART61260.1"/>
    <property type="molecule type" value="Genomic_DNA"/>
</dbReference>
<name>A0A240UJR2_9BURK</name>
<dbReference type="Gene3D" id="1.10.10.10">
    <property type="entry name" value="Winged helix-like DNA-binding domain superfamily/Winged helix DNA-binding domain"/>
    <property type="match status" value="1"/>
</dbReference>
<accession>A0A240UJR2</accession>
<dbReference type="Pfam" id="PF21205">
    <property type="entry name" value="Rep3_C"/>
    <property type="match status" value="1"/>
</dbReference>
<dbReference type="KEGG" id="acis:CBP35_20020"/>
<dbReference type="KEGG" id="acip:CBP36_20040"/>
<keyword evidence="2" id="KW-1185">Reference proteome</keyword>
<dbReference type="AlphaFoldDB" id="A0A240UJR2"/>
<dbReference type="InterPro" id="IPR036388">
    <property type="entry name" value="WH-like_DNA-bd_sf"/>
</dbReference>
<organism evidence="1 2">
    <name type="scientific">Acidovorax carolinensis</name>
    <dbReference type="NCBI Taxonomy" id="553814"/>
    <lineage>
        <taxon>Bacteria</taxon>
        <taxon>Pseudomonadati</taxon>
        <taxon>Pseudomonadota</taxon>
        <taxon>Betaproteobacteria</taxon>
        <taxon>Burkholderiales</taxon>
        <taxon>Comamonadaceae</taxon>
        <taxon>Acidovorax</taxon>
    </lineage>
</organism>